<dbReference type="OrthoDB" id="5447884at2"/>
<proteinExistence type="predicted"/>
<feature type="compositionally biased region" description="Basic residues" evidence="1">
    <location>
        <begin position="376"/>
        <end position="388"/>
    </location>
</feature>
<evidence type="ECO:0000256" key="1">
    <source>
        <dbReference type="SAM" id="MobiDB-lite"/>
    </source>
</evidence>
<organism evidence="2 3">
    <name type="scientific">Hydrocarboniphaga daqingensis</name>
    <dbReference type="NCBI Taxonomy" id="490188"/>
    <lineage>
        <taxon>Bacteria</taxon>
        <taxon>Pseudomonadati</taxon>
        <taxon>Pseudomonadota</taxon>
        <taxon>Gammaproteobacteria</taxon>
        <taxon>Nevskiales</taxon>
        <taxon>Nevskiaceae</taxon>
        <taxon>Hydrocarboniphaga</taxon>
    </lineage>
</organism>
<dbReference type="RefSeq" id="WP_072896830.1">
    <property type="nucleotide sequence ID" value="NZ_FQWZ01000004.1"/>
</dbReference>
<feature type="compositionally biased region" description="Basic residues" evidence="1">
    <location>
        <begin position="310"/>
        <end position="323"/>
    </location>
</feature>
<dbReference type="AlphaFoldDB" id="A0A1M5NV23"/>
<protein>
    <submittedName>
        <fullName evidence="2">Uncharacterized protein</fullName>
    </submittedName>
</protein>
<gene>
    <name evidence="2" type="ORF">SAMN04488068_1864</name>
</gene>
<feature type="region of interest" description="Disordered" evidence="1">
    <location>
        <begin position="295"/>
        <end position="388"/>
    </location>
</feature>
<feature type="compositionally biased region" description="Low complexity" evidence="1">
    <location>
        <begin position="324"/>
        <end position="337"/>
    </location>
</feature>
<dbReference type="Proteomes" id="UP000199758">
    <property type="component" value="Unassembled WGS sequence"/>
</dbReference>
<accession>A0A1M5NV23</accession>
<evidence type="ECO:0000313" key="2">
    <source>
        <dbReference type="EMBL" id="SHG93039.1"/>
    </source>
</evidence>
<evidence type="ECO:0000313" key="3">
    <source>
        <dbReference type="Proteomes" id="UP000199758"/>
    </source>
</evidence>
<sequence>MESKEVEQAAPTMATLPLQAATQAVQFDPGWYRFSVRQAAPTVATAVQLPFPALMVAAGPDVTPAVVEFVGRPATSAVWLVREGDAVVVRVADPGAALILSSLRTTVDHQPLDINVERLQIAPSAPASAQAGGPVAVGVYRRGQADLEISDADWAGTPGSGLWIEALCIKPQALITAADVEYKALSANGFETPWLSNAAICGTKGLGMPLIGFAVRLRGNAASAFECEYRGYFRSGEVVGPMRSGLPCRSKLAGDPLEAVQVYLVRRNADEARPAPTESPVAAKPVAPSFGKFRTPVATKVSTRSATKGRGSKASKTTAKKKAPVAAVDAKSTTAAKVVRRAKPAAATPDVASRDAATSASPSSTTPAATSPSKSKTSRRSSGRSGKS</sequence>
<dbReference type="STRING" id="490188.SAMN04488068_1864"/>
<reference evidence="2 3" key="1">
    <citation type="submission" date="2016-11" db="EMBL/GenBank/DDBJ databases">
        <authorList>
            <person name="Jaros S."/>
            <person name="Januszkiewicz K."/>
            <person name="Wedrychowicz H."/>
        </authorList>
    </citation>
    <scope>NUCLEOTIDE SEQUENCE [LARGE SCALE GENOMIC DNA]</scope>
    <source>
        <strain evidence="2 3">CGMCC 1.7049</strain>
    </source>
</reference>
<keyword evidence="3" id="KW-1185">Reference proteome</keyword>
<dbReference type="EMBL" id="FQWZ01000004">
    <property type="protein sequence ID" value="SHG93039.1"/>
    <property type="molecule type" value="Genomic_DNA"/>
</dbReference>
<name>A0A1M5NV23_9GAMM</name>
<feature type="compositionally biased region" description="Low complexity" evidence="1">
    <location>
        <begin position="356"/>
        <end position="375"/>
    </location>
</feature>